<accession>A0ACC1SMZ6</accession>
<evidence type="ECO:0000313" key="1">
    <source>
        <dbReference type="EMBL" id="KAJ3543030.1"/>
    </source>
</evidence>
<organism evidence="1 2">
    <name type="scientific">Fusarium decemcellulare</name>
    <dbReference type="NCBI Taxonomy" id="57161"/>
    <lineage>
        <taxon>Eukaryota</taxon>
        <taxon>Fungi</taxon>
        <taxon>Dikarya</taxon>
        <taxon>Ascomycota</taxon>
        <taxon>Pezizomycotina</taxon>
        <taxon>Sordariomycetes</taxon>
        <taxon>Hypocreomycetidae</taxon>
        <taxon>Hypocreales</taxon>
        <taxon>Nectriaceae</taxon>
        <taxon>Fusarium</taxon>
        <taxon>Fusarium decemcellulare species complex</taxon>
    </lineage>
</organism>
<protein>
    <submittedName>
        <fullName evidence="1">Uncharacterized protein</fullName>
    </submittedName>
</protein>
<dbReference type="EMBL" id="JANRMS010000264">
    <property type="protein sequence ID" value="KAJ3543030.1"/>
    <property type="molecule type" value="Genomic_DNA"/>
</dbReference>
<reference evidence="1" key="1">
    <citation type="submission" date="2022-08" db="EMBL/GenBank/DDBJ databases">
        <title>Genome Sequence of Fusarium decemcellulare.</title>
        <authorList>
            <person name="Buettner E."/>
        </authorList>
    </citation>
    <scope>NUCLEOTIDE SEQUENCE</scope>
    <source>
        <strain evidence="1">Babe19</strain>
    </source>
</reference>
<keyword evidence="2" id="KW-1185">Reference proteome</keyword>
<name>A0ACC1SMZ6_9HYPO</name>
<dbReference type="Proteomes" id="UP001148629">
    <property type="component" value="Unassembled WGS sequence"/>
</dbReference>
<proteinExistence type="predicted"/>
<sequence length="189" mass="22256">MSQIIDLTTILPRLQRTAKDIRPVVMMTCGSGKSTLTKEIISRLPNFTRLAADKTVHEKHGLYAIDYPAERYEEYLDEAQDIIRGELARLLQQKDKDVVLDLSFWNREYRNEYKEIIERNGGRWVLVFLDAERELLWERITKRRSQRDALDAVHRDGDSAFDIDEKTFTMYWEGFERPEGEGECVIKIL</sequence>
<gene>
    <name evidence="1" type="ORF">NM208_g3792</name>
</gene>
<comment type="caution">
    <text evidence="1">The sequence shown here is derived from an EMBL/GenBank/DDBJ whole genome shotgun (WGS) entry which is preliminary data.</text>
</comment>
<evidence type="ECO:0000313" key="2">
    <source>
        <dbReference type="Proteomes" id="UP001148629"/>
    </source>
</evidence>